<name>A0A1H5YP12_9GAMM</name>
<dbReference type="Proteomes" id="UP000236745">
    <property type="component" value="Unassembled WGS sequence"/>
</dbReference>
<gene>
    <name evidence="1" type="ORF">SAMN05444390_1011836</name>
</gene>
<dbReference type="InterPro" id="IPR024044">
    <property type="entry name" value="NifT/FixU_barrel-like_dom_sf"/>
</dbReference>
<dbReference type="OrthoDB" id="196613at2"/>
<dbReference type="Pfam" id="PF06988">
    <property type="entry name" value="NifT"/>
    <property type="match status" value="1"/>
</dbReference>
<keyword evidence="2" id="KW-1185">Reference proteome</keyword>
<reference evidence="1 2" key="1">
    <citation type="submission" date="2016-10" db="EMBL/GenBank/DDBJ databases">
        <authorList>
            <person name="de Groot N.N."/>
        </authorList>
    </citation>
    <scope>NUCLEOTIDE SEQUENCE [LARGE SCALE GENOMIC DNA]</scope>
    <source>
        <strain evidence="1 2">DSM 22012</strain>
    </source>
</reference>
<dbReference type="AlphaFoldDB" id="A0A1H5YP12"/>
<dbReference type="RefSeq" id="WP_104002706.1">
    <property type="nucleotide sequence ID" value="NZ_FNVQ01000001.1"/>
</dbReference>
<proteinExistence type="predicted"/>
<dbReference type="InterPro" id="IPR009727">
    <property type="entry name" value="NifT"/>
</dbReference>
<dbReference type="Gene3D" id="2.40.50.240">
    <property type="entry name" value="NifT/FixU-like"/>
    <property type="match status" value="1"/>
</dbReference>
<organism evidence="1 2">
    <name type="scientific">Marinobacterium lutimaris</name>
    <dbReference type="NCBI Taxonomy" id="568106"/>
    <lineage>
        <taxon>Bacteria</taxon>
        <taxon>Pseudomonadati</taxon>
        <taxon>Pseudomonadota</taxon>
        <taxon>Gammaproteobacteria</taxon>
        <taxon>Oceanospirillales</taxon>
        <taxon>Oceanospirillaceae</taxon>
        <taxon>Marinobacterium</taxon>
    </lineage>
</organism>
<accession>A0A1H5YP12</accession>
<dbReference type="EMBL" id="FNVQ01000001">
    <property type="protein sequence ID" value="SEG25744.1"/>
    <property type="molecule type" value="Genomic_DNA"/>
</dbReference>
<dbReference type="GO" id="GO:0009399">
    <property type="term" value="P:nitrogen fixation"/>
    <property type="evidence" value="ECO:0007669"/>
    <property type="project" value="InterPro"/>
</dbReference>
<sequence>MPNVMIRQNEGKMTLYVAKKDQEDEISSIEFTSDDSWGGTIELTDGTRYYIDPLDAPPKLPITLRAKRG</sequence>
<evidence type="ECO:0000313" key="2">
    <source>
        <dbReference type="Proteomes" id="UP000236745"/>
    </source>
</evidence>
<dbReference type="SUPFAM" id="SSF159203">
    <property type="entry name" value="NifT/FixU-like"/>
    <property type="match status" value="1"/>
</dbReference>
<protein>
    <submittedName>
        <fullName evidence="1">Nitrogen fixation protein NifT</fullName>
    </submittedName>
</protein>
<evidence type="ECO:0000313" key="1">
    <source>
        <dbReference type="EMBL" id="SEG25744.1"/>
    </source>
</evidence>
<dbReference type="NCBIfam" id="TIGR02934">
    <property type="entry name" value="nifT_nitrog"/>
    <property type="match status" value="1"/>
</dbReference>